<evidence type="ECO:0000256" key="9">
    <source>
        <dbReference type="ARBA" id="ARBA00023065"/>
    </source>
</evidence>
<accession>A0ABY3DP43</accession>
<evidence type="ECO:0000259" key="11">
    <source>
        <dbReference type="PROSITE" id="PS50893"/>
    </source>
</evidence>
<reference evidence="12 13" key="1">
    <citation type="submission" date="2019-07" db="EMBL/GenBank/DDBJ databases">
        <authorList>
            <person name="Grouzdev D.S."/>
        </authorList>
    </citation>
    <scope>NUCLEOTIDE SEQUENCE [LARGE SCALE GENOMIC DNA]</scope>
    <source>
        <strain evidence="12 13">3C</strain>
    </source>
</reference>
<comment type="subcellular location">
    <subcellularLocation>
        <location evidence="1">Cell membrane</location>
        <topology evidence="1">Peripheral membrane protein</topology>
    </subcellularLocation>
</comment>
<dbReference type="InterPro" id="IPR027417">
    <property type="entry name" value="P-loop_NTPase"/>
</dbReference>
<dbReference type="Pfam" id="PF00005">
    <property type="entry name" value="ABC_tran"/>
    <property type="match status" value="1"/>
</dbReference>
<sequence length="269" mass="28619">MPRSAPTPASGGPGLFDLVDARYDVPGRAILGPVSLRLEPGHVYGLVGPNGSGKSTLMRLLARDLAATGGEVRFGGLPAGAWGERGFARRVAFMPQFTPPADGLNVRELVALGRYPWHGMLGRFTAADADRVEAAIHSTGLEALAERAVDTLSGGERQRAWLAVMLAQDTEWLLLDEPTSALDLAHQEEILRLVHALSRERGLSVVVVLHDINLAARYCDEIVALGNGRIVARAPAGEIMLPERLTVIYGLPMGVFAHPVSGAPIGYVA</sequence>
<dbReference type="PROSITE" id="PS50893">
    <property type="entry name" value="ABC_TRANSPORTER_2"/>
    <property type="match status" value="1"/>
</dbReference>
<keyword evidence="7 12" id="KW-0067">ATP-binding</keyword>
<dbReference type="SMART" id="SM00382">
    <property type="entry name" value="AAA"/>
    <property type="match status" value="1"/>
</dbReference>
<keyword evidence="8" id="KW-0408">Iron</keyword>
<evidence type="ECO:0000256" key="3">
    <source>
        <dbReference type="ARBA" id="ARBA00022448"/>
    </source>
</evidence>
<evidence type="ECO:0000256" key="5">
    <source>
        <dbReference type="ARBA" id="ARBA00022496"/>
    </source>
</evidence>
<organism evidence="12 13">
    <name type="scientific">Ancylobacter moscoviensis</name>
    <dbReference type="NCBI Taxonomy" id="2597768"/>
    <lineage>
        <taxon>Bacteria</taxon>
        <taxon>Pseudomonadati</taxon>
        <taxon>Pseudomonadota</taxon>
        <taxon>Alphaproteobacteria</taxon>
        <taxon>Hyphomicrobiales</taxon>
        <taxon>Xanthobacteraceae</taxon>
        <taxon>Ancylobacter</taxon>
    </lineage>
</organism>
<evidence type="ECO:0000313" key="12">
    <source>
        <dbReference type="EMBL" id="TSJ61343.1"/>
    </source>
</evidence>
<evidence type="ECO:0000256" key="6">
    <source>
        <dbReference type="ARBA" id="ARBA00022741"/>
    </source>
</evidence>
<evidence type="ECO:0000256" key="10">
    <source>
        <dbReference type="ARBA" id="ARBA00023136"/>
    </source>
</evidence>
<dbReference type="InterPro" id="IPR003439">
    <property type="entry name" value="ABC_transporter-like_ATP-bd"/>
</dbReference>
<dbReference type="GO" id="GO:0005524">
    <property type="term" value="F:ATP binding"/>
    <property type="evidence" value="ECO:0007669"/>
    <property type="project" value="UniProtKB-KW"/>
</dbReference>
<dbReference type="CDD" id="cd03214">
    <property type="entry name" value="ABC_Iron-Siderophores_B12_Hemin"/>
    <property type="match status" value="1"/>
</dbReference>
<gene>
    <name evidence="12" type="ORF">FO470_12655</name>
</gene>
<keyword evidence="4" id="KW-1003">Cell membrane</keyword>
<evidence type="ECO:0000256" key="7">
    <source>
        <dbReference type="ARBA" id="ARBA00022840"/>
    </source>
</evidence>
<feature type="domain" description="ABC transporter" evidence="11">
    <location>
        <begin position="16"/>
        <end position="252"/>
    </location>
</feature>
<dbReference type="InterPro" id="IPR017871">
    <property type="entry name" value="ABC_transporter-like_CS"/>
</dbReference>
<proteinExistence type="inferred from homology"/>
<dbReference type="RefSeq" id="WP_144343341.1">
    <property type="nucleotide sequence ID" value="NZ_VMBP01000004.1"/>
</dbReference>
<keyword evidence="6" id="KW-0547">Nucleotide-binding</keyword>
<name>A0ABY3DP43_9HYPH</name>
<dbReference type="PANTHER" id="PTHR42771">
    <property type="entry name" value="IRON(3+)-HYDROXAMATE IMPORT ATP-BINDING PROTEIN FHUC"/>
    <property type="match status" value="1"/>
</dbReference>
<evidence type="ECO:0000256" key="1">
    <source>
        <dbReference type="ARBA" id="ARBA00004202"/>
    </source>
</evidence>
<keyword evidence="5" id="KW-0410">Iron transport</keyword>
<dbReference type="InterPro" id="IPR003593">
    <property type="entry name" value="AAA+_ATPase"/>
</dbReference>
<comment type="caution">
    <text evidence="12">The sequence shown here is derived from an EMBL/GenBank/DDBJ whole genome shotgun (WGS) entry which is preliminary data.</text>
</comment>
<comment type="similarity">
    <text evidence="2">Belongs to the ABC transporter superfamily.</text>
</comment>
<protein>
    <submittedName>
        <fullName evidence="12">ATP-binding cassette domain-containing protein</fullName>
    </submittedName>
</protein>
<keyword evidence="13" id="KW-1185">Reference proteome</keyword>
<dbReference type="PROSITE" id="PS00211">
    <property type="entry name" value="ABC_TRANSPORTER_1"/>
    <property type="match status" value="1"/>
</dbReference>
<dbReference type="SUPFAM" id="SSF52540">
    <property type="entry name" value="P-loop containing nucleoside triphosphate hydrolases"/>
    <property type="match status" value="1"/>
</dbReference>
<evidence type="ECO:0000256" key="4">
    <source>
        <dbReference type="ARBA" id="ARBA00022475"/>
    </source>
</evidence>
<dbReference type="Proteomes" id="UP000315321">
    <property type="component" value="Unassembled WGS sequence"/>
</dbReference>
<keyword evidence="9" id="KW-0406">Ion transport</keyword>
<keyword evidence="10" id="KW-0472">Membrane</keyword>
<dbReference type="InterPro" id="IPR051535">
    <property type="entry name" value="Siderophore_ABC-ATPase"/>
</dbReference>
<evidence type="ECO:0000256" key="2">
    <source>
        <dbReference type="ARBA" id="ARBA00005417"/>
    </source>
</evidence>
<evidence type="ECO:0000313" key="13">
    <source>
        <dbReference type="Proteomes" id="UP000315321"/>
    </source>
</evidence>
<dbReference type="EMBL" id="VMBP01000004">
    <property type="protein sequence ID" value="TSJ61343.1"/>
    <property type="molecule type" value="Genomic_DNA"/>
</dbReference>
<keyword evidence="3" id="KW-0813">Transport</keyword>
<dbReference type="Gene3D" id="3.40.50.300">
    <property type="entry name" value="P-loop containing nucleotide triphosphate hydrolases"/>
    <property type="match status" value="1"/>
</dbReference>
<dbReference type="PANTHER" id="PTHR42771:SF2">
    <property type="entry name" value="IRON(3+)-HYDROXAMATE IMPORT ATP-BINDING PROTEIN FHUC"/>
    <property type="match status" value="1"/>
</dbReference>
<evidence type="ECO:0000256" key="8">
    <source>
        <dbReference type="ARBA" id="ARBA00023004"/>
    </source>
</evidence>